<proteinExistence type="predicted"/>
<organism evidence="1 2">
    <name type="scientific">Shackletoniella antarctica</name>
    <dbReference type="NCBI Taxonomy" id="268115"/>
    <lineage>
        <taxon>Bacteria</taxon>
        <taxon>Bacillati</taxon>
        <taxon>Cyanobacteriota</taxon>
        <taxon>Cyanophyceae</taxon>
        <taxon>Oculatellales</taxon>
        <taxon>Oculatellaceae</taxon>
        <taxon>Shackletoniella</taxon>
    </lineage>
</organism>
<protein>
    <submittedName>
        <fullName evidence="1">PIG-L domain-containing protein</fullName>
    </submittedName>
</protein>
<dbReference type="InterPro" id="IPR024078">
    <property type="entry name" value="LmbE-like_dom_sf"/>
</dbReference>
<dbReference type="InterPro" id="IPR003737">
    <property type="entry name" value="GlcNAc_PI_deacetylase-related"/>
</dbReference>
<dbReference type="SUPFAM" id="SSF102588">
    <property type="entry name" value="LmbE-like"/>
    <property type="match status" value="1"/>
</dbReference>
<dbReference type="PANTHER" id="PTHR12993:SF29">
    <property type="entry name" value="BLR3841 PROTEIN"/>
    <property type="match status" value="1"/>
</dbReference>
<evidence type="ECO:0000313" key="1">
    <source>
        <dbReference type="EMBL" id="PZO42484.1"/>
    </source>
</evidence>
<dbReference type="AlphaFoldDB" id="A0A2W4WBR2"/>
<evidence type="ECO:0000313" key="2">
    <source>
        <dbReference type="Proteomes" id="UP000249081"/>
    </source>
</evidence>
<dbReference type="Pfam" id="PF02585">
    <property type="entry name" value="PIG-L"/>
    <property type="match status" value="1"/>
</dbReference>
<gene>
    <name evidence="1" type="ORF">DCF17_08665</name>
</gene>
<comment type="caution">
    <text evidence="1">The sequence shown here is derived from an EMBL/GenBank/DDBJ whole genome shotgun (WGS) entry which is preliminary data.</text>
</comment>
<accession>A0A2W4WBR2</accession>
<dbReference type="PANTHER" id="PTHR12993">
    <property type="entry name" value="N-ACETYLGLUCOSAMINYL-PHOSPHATIDYLINOSITOL DE-N-ACETYLASE-RELATED"/>
    <property type="match status" value="1"/>
</dbReference>
<name>A0A2W4WBR2_9CYAN</name>
<dbReference type="Proteomes" id="UP000249081">
    <property type="component" value="Unassembled WGS sequence"/>
</dbReference>
<reference evidence="2" key="1">
    <citation type="submission" date="2018-04" db="EMBL/GenBank/DDBJ databases">
        <authorList>
            <person name="Cornet L."/>
        </authorList>
    </citation>
    <scope>NUCLEOTIDE SEQUENCE [LARGE SCALE GENOMIC DNA]</scope>
</reference>
<dbReference type="GO" id="GO:0016811">
    <property type="term" value="F:hydrolase activity, acting on carbon-nitrogen (but not peptide) bonds, in linear amides"/>
    <property type="evidence" value="ECO:0007669"/>
    <property type="project" value="TreeGrafter"/>
</dbReference>
<dbReference type="EMBL" id="QBMN01000047">
    <property type="protein sequence ID" value="PZO42484.1"/>
    <property type="molecule type" value="Genomic_DNA"/>
</dbReference>
<reference evidence="1 2" key="2">
    <citation type="submission" date="2018-06" db="EMBL/GenBank/DDBJ databases">
        <title>Metagenomic assembly of (sub)arctic Cyanobacteria and their associated microbiome from non-axenic cultures.</title>
        <authorList>
            <person name="Baurain D."/>
        </authorList>
    </citation>
    <scope>NUCLEOTIDE SEQUENCE [LARGE SCALE GENOMIC DNA]</scope>
    <source>
        <strain evidence="1">ULC041bin1</strain>
    </source>
</reference>
<sequence>MTSLSVASPFAAAANLPLRSLGNLPLAPVLVVAPHPDDETLGCGGAIAQLRSLGYPVQVLVVSDGTKSHPRSQLYPAPRLRQLRESETLAALALLKVEADGVTFWGLPDGAVPAVDPADLSEASASALAALEHCRAYLRRVLPQTIFLPYQFDPHRDHRASWGLVRAALGAMPSPPRLIEYPIWDWDPNQRQPLGDRYSAWRLDIAPQVALKRQAIDCYRSQTTDLIPDDPTGFRLSPELVANFLNPWEIYLEQTP</sequence>
<dbReference type="Gene3D" id="3.40.50.10320">
    <property type="entry name" value="LmbE-like"/>
    <property type="match status" value="1"/>
</dbReference>